<keyword evidence="4 6" id="KW-0472">Membrane</keyword>
<accession>A0ABV9TZ36</accession>
<protein>
    <submittedName>
        <fullName evidence="8">MFS transporter</fullName>
    </submittedName>
</protein>
<dbReference type="InterPro" id="IPR036259">
    <property type="entry name" value="MFS_trans_sf"/>
</dbReference>
<feature type="domain" description="Major facilitator superfamily (MFS) profile" evidence="7">
    <location>
        <begin position="24"/>
        <end position="431"/>
    </location>
</feature>
<evidence type="ECO:0000256" key="2">
    <source>
        <dbReference type="ARBA" id="ARBA00022692"/>
    </source>
</evidence>
<dbReference type="PROSITE" id="PS50850">
    <property type="entry name" value="MFS"/>
    <property type="match status" value="1"/>
</dbReference>
<proteinExistence type="predicted"/>
<feature type="transmembrane region" description="Helical" evidence="6">
    <location>
        <begin position="374"/>
        <end position="395"/>
    </location>
</feature>
<reference evidence="9" key="1">
    <citation type="journal article" date="2019" name="Int. J. Syst. Evol. Microbiol.">
        <title>The Global Catalogue of Microorganisms (GCM) 10K type strain sequencing project: providing services to taxonomists for standard genome sequencing and annotation.</title>
        <authorList>
            <consortium name="The Broad Institute Genomics Platform"/>
            <consortium name="The Broad Institute Genome Sequencing Center for Infectious Disease"/>
            <person name="Wu L."/>
            <person name="Ma J."/>
        </authorList>
    </citation>
    <scope>NUCLEOTIDE SEQUENCE [LARGE SCALE GENOMIC DNA]</scope>
    <source>
        <strain evidence="9">KLKA75</strain>
    </source>
</reference>
<dbReference type="PANTHER" id="PTHR11360">
    <property type="entry name" value="MONOCARBOXYLATE TRANSPORTER"/>
    <property type="match status" value="1"/>
</dbReference>
<dbReference type="InterPro" id="IPR050327">
    <property type="entry name" value="Proton-linked_MCT"/>
</dbReference>
<dbReference type="InterPro" id="IPR011701">
    <property type="entry name" value="MFS"/>
</dbReference>
<organism evidence="8 9">
    <name type="scientific">Actinomadura gamaensis</name>
    <dbReference type="NCBI Taxonomy" id="1763541"/>
    <lineage>
        <taxon>Bacteria</taxon>
        <taxon>Bacillati</taxon>
        <taxon>Actinomycetota</taxon>
        <taxon>Actinomycetes</taxon>
        <taxon>Streptosporangiales</taxon>
        <taxon>Thermomonosporaceae</taxon>
        <taxon>Actinomadura</taxon>
    </lineage>
</organism>
<keyword evidence="9" id="KW-1185">Reference proteome</keyword>
<dbReference type="EMBL" id="JBHSIT010000003">
    <property type="protein sequence ID" value="MFC4908305.1"/>
    <property type="molecule type" value="Genomic_DNA"/>
</dbReference>
<feature type="region of interest" description="Disordered" evidence="5">
    <location>
        <begin position="435"/>
        <end position="468"/>
    </location>
</feature>
<dbReference type="SUPFAM" id="SSF103473">
    <property type="entry name" value="MFS general substrate transporter"/>
    <property type="match status" value="1"/>
</dbReference>
<gene>
    <name evidence="8" type="ORF">ACFPCY_13295</name>
</gene>
<feature type="transmembrane region" description="Helical" evidence="6">
    <location>
        <begin position="288"/>
        <end position="308"/>
    </location>
</feature>
<feature type="transmembrane region" description="Helical" evidence="6">
    <location>
        <begin position="249"/>
        <end position="268"/>
    </location>
</feature>
<evidence type="ECO:0000256" key="6">
    <source>
        <dbReference type="SAM" id="Phobius"/>
    </source>
</evidence>
<feature type="transmembrane region" description="Helical" evidence="6">
    <location>
        <begin position="315"/>
        <end position="335"/>
    </location>
</feature>
<name>A0ABV9TZ36_9ACTN</name>
<evidence type="ECO:0000256" key="5">
    <source>
        <dbReference type="SAM" id="MobiDB-lite"/>
    </source>
</evidence>
<evidence type="ECO:0000256" key="1">
    <source>
        <dbReference type="ARBA" id="ARBA00004651"/>
    </source>
</evidence>
<comment type="caution">
    <text evidence="8">The sequence shown here is derived from an EMBL/GenBank/DDBJ whole genome shotgun (WGS) entry which is preliminary data.</text>
</comment>
<feature type="transmembrane region" description="Helical" evidence="6">
    <location>
        <begin position="149"/>
        <end position="172"/>
    </location>
</feature>
<evidence type="ECO:0000313" key="9">
    <source>
        <dbReference type="Proteomes" id="UP001595872"/>
    </source>
</evidence>
<keyword evidence="2 6" id="KW-0812">Transmembrane</keyword>
<feature type="transmembrane region" description="Helical" evidence="6">
    <location>
        <begin position="21"/>
        <end position="41"/>
    </location>
</feature>
<dbReference type="RefSeq" id="WP_378254792.1">
    <property type="nucleotide sequence ID" value="NZ_JBHSIT010000003.1"/>
</dbReference>
<dbReference type="Pfam" id="PF07690">
    <property type="entry name" value="MFS_1"/>
    <property type="match status" value="1"/>
</dbReference>
<feature type="transmembrane region" description="Helical" evidence="6">
    <location>
        <begin position="341"/>
        <end position="362"/>
    </location>
</feature>
<dbReference type="InterPro" id="IPR020846">
    <property type="entry name" value="MFS_dom"/>
</dbReference>
<evidence type="ECO:0000259" key="7">
    <source>
        <dbReference type="PROSITE" id="PS50850"/>
    </source>
</evidence>
<feature type="transmembrane region" description="Helical" evidence="6">
    <location>
        <begin position="407"/>
        <end position="426"/>
    </location>
</feature>
<dbReference type="PANTHER" id="PTHR11360:SF284">
    <property type="entry name" value="EG:103B4.3 PROTEIN-RELATED"/>
    <property type="match status" value="1"/>
</dbReference>
<dbReference type="Gene3D" id="1.20.1250.20">
    <property type="entry name" value="MFS general substrate transporter like domains"/>
    <property type="match status" value="2"/>
</dbReference>
<evidence type="ECO:0000313" key="8">
    <source>
        <dbReference type="EMBL" id="MFC4908305.1"/>
    </source>
</evidence>
<keyword evidence="3 6" id="KW-1133">Transmembrane helix</keyword>
<feature type="transmembrane region" description="Helical" evidence="6">
    <location>
        <begin position="178"/>
        <end position="200"/>
    </location>
</feature>
<feature type="transmembrane region" description="Helical" evidence="6">
    <location>
        <begin position="91"/>
        <end position="111"/>
    </location>
</feature>
<sequence length="481" mass="50011">MTSVTRDDKSAAPSGRRRPHWAWAVAGVSLLVLISSSGFRALPGVTMDPMHDHEGWSHSEISFAVSVNLVIFALTAPFAAALMMRYGIGRTVAASLALIAVGSGLPARAASAWQLTVYWGLLVGLGSGALAVAFVTTLTQRWFHRRRGLVTGVLTAGGTAGQLVFLPLLAWLVEATGWRAASLVVAAAALATAPLALWLIRDDPRELGLRPYGADDLSSDELSAMTADELGAEPSGALRALAQAARTSTFWLLAGGFAICGVTTAGMIQTHFVPAAGDHGMPGTTAAGLLALAGVFDIVGTTLSGFLTDRVDSRVLLGAFYTLRGISLFFLPSLFSDSPTPSLLVFTVFYGLDWIATVPPMIRLCQDHFGADAAIVFGWMWTAHQLGGAAAAAAGGVIRDYLGAYTIAWYGSAVLCLLAAASSLAIRTRQQTSTSAATARSADRGMTGSAPAIRRSPSGAGTGAGRGKLCRSLRRGFRGSG</sequence>
<feature type="transmembrane region" description="Helical" evidence="6">
    <location>
        <begin position="61"/>
        <end position="84"/>
    </location>
</feature>
<evidence type="ECO:0000256" key="3">
    <source>
        <dbReference type="ARBA" id="ARBA00022989"/>
    </source>
</evidence>
<dbReference type="CDD" id="cd17355">
    <property type="entry name" value="MFS_YcxA_like"/>
    <property type="match status" value="1"/>
</dbReference>
<dbReference type="Proteomes" id="UP001595872">
    <property type="component" value="Unassembled WGS sequence"/>
</dbReference>
<evidence type="ECO:0000256" key="4">
    <source>
        <dbReference type="ARBA" id="ARBA00023136"/>
    </source>
</evidence>
<comment type="subcellular location">
    <subcellularLocation>
        <location evidence="1">Cell membrane</location>
        <topology evidence="1">Multi-pass membrane protein</topology>
    </subcellularLocation>
</comment>
<feature type="transmembrane region" description="Helical" evidence="6">
    <location>
        <begin position="117"/>
        <end position="137"/>
    </location>
</feature>